<protein>
    <submittedName>
        <fullName evidence="1">Uncharacterized protein</fullName>
    </submittedName>
</protein>
<organism evidence="1 2">
    <name type="scientific">Kalanchoe fedtschenkoi</name>
    <name type="common">Lavender scallops</name>
    <name type="synonym">South American air plant</name>
    <dbReference type="NCBI Taxonomy" id="63787"/>
    <lineage>
        <taxon>Eukaryota</taxon>
        <taxon>Viridiplantae</taxon>
        <taxon>Streptophyta</taxon>
        <taxon>Embryophyta</taxon>
        <taxon>Tracheophyta</taxon>
        <taxon>Spermatophyta</taxon>
        <taxon>Magnoliopsida</taxon>
        <taxon>eudicotyledons</taxon>
        <taxon>Gunneridae</taxon>
        <taxon>Pentapetalae</taxon>
        <taxon>Saxifragales</taxon>
        <taxon>Crassulaceae</taxon>
        <taxon>Kalanchoe</taxon>
    </lineage>
</organism>
<dbReference type="Proteomes" id="UP000594263">
    <property type="component" value="Unplaced"/>
</dbReference>
<name>A0A7N0RIY9_KALFE</name>
<dbReference type="AlphaFoldDB" id="A0A7N0RIY9"/>
<dbReference type="Gramene" id="Kaladp0011s0655.1.v1.1">
    <property type="protein sequence ID" value="Kaladp0011s0655.1.v1.1.CDS.1"/>
    <property type="gene ID" value="Kaladp0011s0655.v1.1"/>
</dbReference>
<keyword evidence="2" id="KW-1185">Reference proteome</keyword>
<sequence>MTYENCFYSEAFCGRANYLQSPMCNLLLANWLYNSSGLSIFPKCEYLSKPVIDAAEPNLDLTLAAPPQSE</sequence>
<accession>A0A7N0RIY9</accession>
<evidence type="ECO:0000313" key="1">
    <source>
        <dbReference type="EnsemblPlants" id="Kaladp0011s0655.1.v1.1.CDS.1"/>
    </source>
</evidence>
<proteinExistence type="predicted"/>
<reference evidence="1" key="1">
    <citation type="submission" date="2021-01" db="UniProtKB">
        <authorList>
            <consortium name="EnsemblPlants"/>
        </authorList>
    </citation>
    <scope>IDENTIFICATION</scope>
</reference>
<dbReference type="EnsemblPlants" id="Kaladp0011s0655.1.v1.1">
    <property type="protein sequence ID" value="Kaladp0011s0655.1.v1.1.CDS.1"/>
    <property type="gene ID" value="Kaladp0011s0655.v1.1"/>
</dbReference>
<evidence type="ECO:0000313" key="2">
    <source>
        <dbReference type="Proteomes" id="UP000594263"/>
    </source>
</evidence>